<sequence length="364" mass="39136">MKAPPDVESWLNLILIDNLSSESIRKLLIAFGSPREILSADTYQLERIVKKQAAHNLGRRADKSKVDGTLKWLEDPSNHIITLADHDYPKLLLNIADPPPLLYLKGQRKLLNSPALAIVGSRNATPQGIINASAFAEAASNAGFCIVSGMAQGIDTAAHQGGLRGISASIAVVGTGLDIVYPARNRELAHQLAKEGAILSEFPLGMPALGRNFPRRNRIISGMSLGCLVVEATLHSGSLITAKQALEQGREVMAIPGSIHSPLSKGCHALIKQGAKLIENIQDILDELNCQTALSHENTNITLDFSDSQEDSLLLPHLGYDVIDIDTLCMRSGLTVEAVSAMLLTLELNGMVASLPGGRYQRVR</sequence>
<protein>
    <submittedName>
        <fullName evidence="5">DNA processing protein</fullName>
    </submittedName>
    <submittedName>
        <fullName evidence="4">DNA-binding protein</fullName>
    </submittedName>
</protein>
<dbReference type="EMBL" id="CP011451">
    <property type="protein sequence ID" value="AKH38369.1"/>
    <property type="molecule type" value="Genomic_DNA"/>
</dbReference>
<evidence type="ECO:0000313" key="5">
    <source>
        <dbReference type="EMBL" id="TYP90113.1"/>
    </source>
</evidence>
<evidence type="ECO:0000313" key="7">
    <source>
        <dbReference type="Proteomes" id="UP000324176"/>
    </source>
</evidence>
<evidence type="ECO:0000256" key="1">
    <source>
        <dbReference type="ARBA" id="ARBA00006525"/>
    </source>
</evidence>
<dbReference type="Proteomes" id="UP000034156">
    <property type="component" value="Chromosome"/>
</dbReference>
<evidence type="ECO:0000313" key="4">
    <source>
        <dbReference type="EMBL" id="AKH38369.1"/>
    </source>
</evidence>
<dbReference type="GO" id="GO:0009294">
    <property type="term" value="P:DNA-mediated transformation"/>
    <property type="evidence" value="ECO:0007669"/>
    <property type="project" value="InterPro"/>
</dbReference>
<reference evidence="4 6" key="2">
    <citation type="journal article" date="2016" name="Genome Announc.">
        <title>Genome Sequence of Nitrosomonas communis Strain Nm2, a Mesophilic Ammonia-Oxidizing Bacterium Isolated from Mediterranean Soil.</title>
        <authorList>
            <person name="Kozlowski J.A."/>
            <person name="Kits K.D."/>
            <person name="Stein L.Y."/>
        </authorList>
    </citation>
    <scope>NUCLEOTIDE SEQUENCE [LARGE SCALE GENOMIC DNA]</scope>
    <source>
        <strain evidence="4 6">Nm2</strain>
    </source>
</reference>
<dbReference type="Pfam" id="PF02481">
    <property type="entry name" value="DNA_processg_A"/>
    <property type="match status" value="1"/>
</dbReference>
<proteinExistence type="inferred from homology"/>
<accession>A0A0F7KHS7</accession>
<reference evidence="6" key="1">
    <citation type="submission" date="2015-05" db="EMBL/GenBank/DDBJ databases">
        <title>Draft genome of Nitrosomonas communis strain Nm2.</title>
        <authorList>
            <person name="Kozlowski J.A."/>
            <person name="Kits K.D."/>
            <person name="Stein L.Y."/>
        </authorList>
    </citation>
    <scope>NUCLEOTIDE SEQUENCE [LARGE SCALE GENOMIC DNA]</scope>
    <source>
        <strain evidence="6">Nm2</strain>
    </source>
</reference>
<reference evidence="5 7" key="3">
    <citation type="submission" date="2019-07" db="EMBL/GenBank/DDBJ databases">
        <title>Active sludge and wastewater microbial communities from Klosterneuburg, Austria.</title>
        <authorList>
            <person name="Wagner M."/>
        </authorList>
    </citation>
    <scope>NUCLEOTIDE SEQUENCE [LARGE SCALE GENOMIC DNA]</scope>
    <source>
        <strain evidence="5 7">Nm2</strain>
    </source>
</reference>
<dbReference type="InterPro" id="IPR003488">
    <property type="entry name" value="DprA"/>
</dbReference>
<dbReference type="OrthoDB" id="9785707at2"/>
<dbReference type="InterPro" id="IPR057666">
    <property type="entry name" value="DrpA_SLOG"/>
</dbReference>
<evidence type="ECO:0000313" key="6">
    <source>
        <dbReference type="Proteomes" id="UP000034156"/>
    </source>
</evidence>
<dbReference type="EMBL" id="VNHT01000015">
    <property type="protein sequence ID" value="TYP90113.1"/>
    <property type="molecule type" value="Genomic_DNA"/>
</dbReference>
<gene>
    <name evidence="4" type="ORF">AAW31_12090</name>
    <name evidence="5" type="ORF">BCL69_101550</name>
</gene>
<dbReference type="SUPFAM" id="SSF102405">
    <property type="entry name" value="MCP/YpsA-like"/>
    <property type="match status" value="1"/>
</dbReference>
<dbReference type="GO" id="GO:0003677">
    <property type="term" value="F:DNA binding"/>
    <property type="evidence" value="ECO:0007669"/>
    <property type="project" value="UniProtKB-KW"/>
</dbReference>
<dbReference type="InterPro" id="IPR041614">
    <property type="entry name" value="DprA_WH"/>
</dbReference>
<feature type="domain" description="Smf/DprA SLOG" evidence="2">
    <location>
        <begin position="80"/>
        <end position="288"/>
    </location>
</feature>
<evidence type="ECO:0000259" key="3">
    <source>
        <dbReference type="Pfam" id="PF17782"/>
    </source>
</evidence>
<comment type="similarity">
    <text evidence="1">Belongs to the DprA/Smf family.</text>
</comment>
<dbReference type="Pfam" id="PF17782">
    <property type="entry name" value="WHD_DprA"/>
    <property type="match status" value="1"/>
</dbReference>
<dbReference type="PANTHER" id="PTHR43022:SF1">
    <property type="entry name" value="PROTEIN SMF"/>
    <property type="match status" value="1"/>
</dbReference>
<dbReference type="RefSeq" id="WP_046850417.1">
    <property type="nucleotide sequence ID" value="NZ_CP011451.1"/>
</dbReference>
<dbReference type="PATRIC" id="fig|44574.3.peg.2937"/>
<keyword evidence="4" id="KW-0238">DNA-binding</keyword>
<feature type="domain" description="DprA winged helix" evidence="3">
    <location>
        <begin position="307"/>
        <end position="358"/>
    </location>
</feature>
<organism evidence="4 6">
    <name type="scientific">Nitrosomonas communis</name>
    <dbReference type="NCBI Taxonomy" id="44574"/>
    <lineage>
        <taxon>Bacteria</taxon>
        <taxon>Pseudomonadati</taxon>
        <taxon>Pseudomonadota</taxon>
        <taxon>Betaproteobacteria</taxon>
        <taxon>Nitrosomonadales</taxon>
        <taxon>Nitrosomonadaceae</taxon>
        <taxon>Nitrosomonas</taxon>
    </lineage>
</organism>
<dbReference type="PANTHER" id="PTHR43022">
    <property type="entry name" value="PROTEIN SMF"/>
    <property type="match status" value="1"/>
</dbReference>
<evidence type="ECO:0000259" key="2">
    <source>
        <dbReference type="Pfam" id="PF02481"/>
    </source>
</evidence>
<dbReference type="Gene3D" id="1.10.10.10">
    <property type="entry name" value="Winged helix-like DNA-binding domain superfamily/Winged helix DNA-binding domain"/>
    <property type="match status" value="1"/>
</dbReference>
<dbReference type="KEGG" id="nco:AAW31_12090"/>
<dbReference type="AlphaFoldDB" id="A0A0F7KHS7"/>
<dbReference type="NCBIfam" id="TIGR00732">
    <property type="entry name" value="dprA"/>
    <property type="match status" value="1"/>
</dbReference>
<name>A0A0F7KHS7_9PROT</name>
<dbReference type="InterPro" id="IPR036388">
    <property type="entry name" value="WH-like_DNA-bd_sf"/>
</dbReference>
<dbReference type="Proteomes" id="UP000324176">
    <property type="component" value="Unassembled WGS sequence"/>
</dbReference>
<keyword evidence="6" id="KW-1185">Reference proteome</keyword>
<dbReference type="Gene3D" id="3.40.50.450">
    <property type="match status" value="1"/>
</dbReference>